<dbReference type="SUPFAM" id="SSF54637">
    <property type="entry name" value="Thioesterase/thiol ester dehydrase-isomerase"/>
    <property type="match status" value="1"/>
</dbReference>
<dbReference type="InterPro" id="IPR029069">
    <property type="entry name" value="HotDog_dom_sf"/>
</dbReference>
<name>A0ABP8YCR0_9ACTN</name>
<dbReference type="Pfam" id="PF01575">
    <property type="entry name" value="MaoC_dehydratas"/>
    <property type="match status" value="1"/>
</dbReference>
<comment type="caution">
    <text evidence="3">The sequence shown here is derived from an EMBL/GenBank/DDBJ whole genome shotgun (WGS) entry which is preliminary data.</text>
</comment>
<sequence length="137" mass="14558">MTPAIGERLPGLAVTVEAAPMKPMALLLRDPNPIHLDPAAVAELGLGDRVINQGPLNAAYIWEMLGRWLGDSALVQTLDLRFTSSAFAGDRLLAEGIVDSIDAETATCSVWLSADDGRDVVRGTVVIRLLRQPVAGT</sequence>
<comment type="similarity">
    <text evidence="1">Belongs to the enoyl-CoA hydratase/isomerase family.</text>
</comment>
<reference evidence="4" key="1">
    <citation type="journal article" date="2019" name="Int. J. Syst. Evol. Microbiol.">
        <title>The Global Catalogue of Microorganisms (GCM) 10K type strain sequencing project: providing services to taxonomists for standard genome sequencing and annotation.</title>
        <authorList>
            <consortium name="The Broad Institute Genomics Platform"/>
            <consortium name="The Broad Institute Genome Sequencing Center for Infectious Disease"/>
            <person name="Wu L."/>
            <person name="Ma J."/>
        </authorList>
    </citation>
    <scope>NUCLEOTIDE SEQUENCE [LARGE SCALE GENOMIC DNA]</scope>
    <source>
        <strain evidence="4">JCM 18532</strain>
    </source>
</reference>
<gene>
    <name evidence="3" type="ORF">GCM10023350_05730</name>
</gene>
<evidence type="ECO:0000313" key="3">
    <source>
        <dbReference type="EMBL" id="GAA4725895.1"/>
    </source>
</evidence>
<dbReference type="RefSeq" id="WP_345525057.1">
    <property type="nucleotide sequence ID" value="NZ_BAABKN010000005.1"/>
</dbReference>
<proteinExistence type="inferred from homology"/>
<feature type="domain" description="MaoC-like" evidence="2">
    <location>
        <begin position="12"/>
        <end position="97"/>
    </location>
</feature>
<dbReference type="Gene3D" id="3.10.129.10">
    <property type="entry name" value="Hotdog Thioesterase"/>
    <property type="match status" value="1"/>
</dbReference>
<evidence type="ECO:0000259" key="2">
    <source>
        <dbReference type="Pfam" id="PF01575"/>
    </source>
</evidence>
<dbReference type="Proteomes" id="UP001499882">
    <property type="component" value="Unassembled WGS sequence"/>
</dbReference>
<evidence type="ECO:0000313" key="4">
    <source>
        <dbReference type="Proteomes" id="UP001499882"/>
    </source>
</evidence>
<dbReference type="InterPro" id="IPR002539">
    <property type="entry name" value="MaoC-like_dom"/>
</dbReference>
<evidence type="ECO:0000256" key="1">
    <source>
        <dbReference type="ARBA" id="ARBA00005254"/>
    </source>
</evidence>
<protein>
    <submittedName>
        <fullName evidence="3">MaoC family dehydratase</fullName>
    </submittedName>
</protein>
<keyword evidence="4" id="KW-1185">Reference proteome</keyword>
<dbReference type="EMBL" id="BAABKN010000005">
    <property type="protein sequence ID" value="GAA4725895.1"/>
    <property type="molecule type" value="Genomic_DNA"/>
</dbReference>
<accession>A0ABP8YCR0</accession>
<organism evidence="3 4">
    <name type="scientific">Nocardioides endophyticus</name>
    <dbReference type="NCBI Taxonomy" id="1353775"/>
    <lineage>
        <taxon>Bacteria</taxon>
        <taxon>Bacillati</taxon>
        <taxon>Actinomycetota</taxon>
        <taxon>Actinomycetes</taxon>
        <taxon>Propionibacteriales</taxon>
        <taxon>Nocardioidaceae</taxon>
        <taxon>Nocardioides</taxon>
    </lineage>
</organism>